<accession>A0A7R7HXH8</accession>
<dbReference type="CDD" id="cd19076">
    <property type="entry name" value="AKR_AKR13A_13D"/>
    <property type="match status" value="1"/>
</dbReference>
<dbReference type="InterPro" id="IPR050791">
    <property type="entry name" value="Aldo-Keto_reductase"/>
</dbReference>
<dbReference type="GO" id="GO:0005737">
    <property type="term" value="C:cytoplasm"/>
    <property type="evidence" value="ECO:0007669"/>
    <property type="project" value="TreeGrafter"/>
</dbReference>
<keyword evidence="4" id="KW-1185">Reference proteome</keyword>
<dbReference type="GO" id="GO:0016491">
    <property type="term" value="F:oxidoreductase activity"/>
    <property type="evidence" value="ECO:0007669"/>
    <property type="project" value="UniProtKB-KW"/>
</dbReference>
<dbReference type="Gene3D" id="3.20.20.100">
    <property type="entry name" value="NADP-dependent oxidoreductase domain"/>
    <property type="match status" value="1"/>
</dbReference>
<gene>
    <name evidence="3" type="ORF">Athai_34610</name>
</gene>
<dbReference type="InterPro" id="IPR020471">
    <property type="entry name" value="AKR"/>
</dbReference>
<dbReference type="Pfam" id="PF00248">
    <property type="entry name" value="Aldo_ket_red"/>
    <property type="match status" value="1"/>
</dbReference>
<organism evidence="3 4">
    <name type="scientific">Actinocatenispora thailandica</name>
    <dbReference type="NCBI Taxonomy" id="227318"/>
    <lineage>
        <taxon>Bacteria</taxon>
        <taxon>Bacillati</taxon>
        <taxon>Actinomycetota</taxon>
        <taxon>Actinomycetes</taxon>
        <taxon>Micromonosporales</taxon>
        <taxon>Micromonosporaceae</taxon>
        <taxon>Actinocatenispora</taxon>
    </lineage>
</organism>
<dbReference type="InterPro" id="IPR023210">
    <property type="entry name" value="NADP_OxRdtase_dom"/>
</dbReference>
<name>A0A7R7HXH8_9ACTN</name>
<feature type="domain" description="NADP-dependent oxidoreductase" evidence="2">
    <location>
        <begin position="19"/>
        <end position="307"/>
    </location>
</feature>
<keyword evidence="1" id="KW-0560">Oxidoreductase</keyword>
<dbReference type="RefSeq" id="WP_239156999.1">
    <property type="nucleotide sequence ID" value="NZ_AP023355.1"/>
</dbReference>
<dbReference type="InterPro" id="IPR036812">
    <property type="entry name" value="NAD(P)_OxRdtase_dom_sf"/>
</dbReference>
<reference evidence="3 4" key="1">
    <citation type="submission" date="2020-08" db="EMBL/GenBank/DDBJ databases">
        <title>Whole genome shotgun sequence of Actinocatenispora thailandica NBRC 105041.</title>
        <authorList>
            <person name="Komaki H."/>
            <person name="Tamura T."/>
        </authorList>
    </citation>
    <scope>NUCLEOTIDE SEQUENCE [LARGE SCALE GENOMIC DNA]</scope>
    <source>
        <strain evidence="3 4">NBRC 105041</strain>
    </source>
</reference>
<dbReference type="Proteomes" id="UP000611640">
    <property type="component" value="Chromosome"/>
</dbReference>
<evidence type="ECO:0000259" key="2">
    <source>
        <dbReference type="Pfam" id="PF00248"/>
    </source>
</evidence>
<dbReference type="SUPFAM" id="SSF51430">
    <property type="entry name" value="NAD(P)-linked oxidoreductase"/>
    <property type="match status" value="1"/>
</dbReference>
<dbReference type="PANTHER" id="PTHR43625">
    <property type="entry name" value="AFLATOXIN B1 ALDEHYDE REDUCTASE"/>
    <property type="match status" value="1"/>
</dbReference>
<evidence type="ECO:0000313" key="3">
    <source>
        <dbReference type="EMBL" id="BCJ35958.1"/>
    </source>
</evidence>
<sequence length="328" mass="35093">MTAQPTRQLGTDGPRIPVVGLGCMGMSEFYGQGDDAASEQVLHEALDAGVRLLDTADMYGNGHNERLIGRVLTERREDAVLATKFAIVREGDSRRIDSTPAYLRRAVDASLQRLGVDRIDLYYMHRWDGVTPIEDTVGAMAELVAAGKIGQLGLSEISAGMLRRANAVHPIAAAQMELSLWSQDIRHNGLLDAARELGTTVVAYSPLGRGFLTGAIAGLDTLAPDDFRRSNPRFADGALDANLPLLAEVRRVAQAHDATSAQVALAWVLAQGDNVVAIPGTKRSKYLHDNIAAAQLRLTDAELSALTGAFDGKATGDRYLASGMPHQG</sequence>
<evidence type="ECO:0000256" key="1">
    <source>
        <dbReference type="ARBA" id="ARBA00023002"/>
    </source>
</evidence>
<dbReference type="KEGG" id="atl:Athai_34610"/>
<proteinExistence type="predicted"/>
<dbReference type="EMBL" id="AP023355">
    <property type="protein sequence ID" value="BCJ35958.1"/>
    <property type="molecule type" value="Genomic_DNA"/>
</dbReference>
<evidence type="ECO:0000313" key="4">
    <source>
        <dbReference type="Proteomes" id="UP000611640"/>
    </source>
</evidence>
<dbReference type="PRINTS" id="PR00069">
    <property type="entry name" value="ALDKETRDTASE"/>
</dbReference>
<dbReference type="PANTHER" id="PTHR43625:SF40">
    <property type="entry name" value="ALDO-KETO REDUCTASE YAKC [NADP(+)]"/>
    <property type="match status" value="1"/>
</dbReference>
<protein>
    <submittedName>
        <fullName evidence="3">Aldo/keto reductase</fullName>
    </submittedName>
</protein>
<dbReference type="AlphaFoldDB" id="A0A7R7HXH8"/>